<organism evidence="1 2">
    <name type="scientific">Cyclostephanos tholiformis</name>
    <dbReference type="NCBI Taxonomy" id="382380"/>
    <lineage>
        <taxon>Eukaryota</taxon>
        <taxon>Sar</taxon>
        <taxon>Stramenopiles</taxon>
        <taxon>Ochrophyta</taxon>
        <taxon>Bacillariophyta</taxon>
        <taxon>Coscinodiscophyceae</taxon>
        <taxon>Thalassiosirophycidae</taxon>
        <taxon>Stephanodiscales</taxon>
        <taxon>Stephanodiscaceae</taxon>
        <taxon>Cyclostephanos</taxon>
    </lineage>
</organism>
<name>A0ABD3SC41_9STRA</name>
<dbReference type="AlphaFoldDB" id="A0ABD3SC41"/>
<evidence type="ECO:0000313" key="1">
    <source>
        <dbReference type="EMBL" id="KAL3822092.1"/>
    </source>
</evidence>
<comment type="caution">
    <text evidence="1">The sequence shown here is derived from an EMBL/GenBank/DDBJ whole genome shotgun (WGS) entry which is preliminary data.</text>
</comment>
<proteinExistence type="predicted"/>
<sequence>MASITNIVPIRIDASSSDGAVRIIDTLLLDTTCLPISLANTPHDGNPSESTSLSGGQFECVSNYLSMSSFIDSNAAHLTESIIADAEVYGSVRSSSKTFMGGRLELMSDRKLYQQIEKQIRSQLNIALSTDKMDLLAGLAGDGYFPHRESSSAAVMNNESKIARIKIRLRHDNIIVMDEFDYDISSSGLEGSDPFSIATSLVQDMRLPPELAPSIACTIFEQIYGVNVSDSLDDLTTHAALRNNPTALVLDTARDGSSSDFAQLMLSK</sequence>
<protein>
    <submittedName>
        <fullName evidence="1">Uncharacterized protein</fullName>
    </submittedName>
</protein>
<gene>
    <name evidence="1" type="ORF">ACHAXA_000160</name>
</gene>
<accession>A0ABD3SC41</accession>
<dbReference type="InterPro" id="IPR006939">
    <property type="entry name" value="SNF5"/>
</dbReference>
<reference evidence="1 2" key="1">
    <citation type="submission" date="2024-10" db="EMBL/GenBank/DDBJ databases">
        <title>Updated reference genomes for cyclostephanoid diatoms.</title>
        <authorList>
            <person name="Roberts W.R."/>
            <person name="Alverson A.J."/>
        </authorList>
    </citation>
    <scope>NUCLEOTIDE SEQUENCE [LARGE SCALE GENOMIC DNA]</scope>
    <source>
        <strain evidence="1 2">AJA228-03</strain>
    </source>
</reference>
<dbReference type="Pfam" id="PF04855">
    <property type="entry name" value="SNF5"/>
    <property type="match status" value="1"/>
</dbReference>
<evidence type="ECO:0000313" key="2">
    <source>
        <dbReference type="Proteomes" id="UP001530377"/>
    </source>
</evidence>
<dbReference type="EMBL" id="JALLPB020000075">
    <property type="protein sequence ID" value="KAL3822092.1"/>
    <property type="molecule type" value="Genomic_DNA"/>
</dbReference>
<keyword evidence="2" id="KW-1185">Reference proteome</keyword>
<dbReference type="Proteomes" id="UP001530377">
    <property type="component" value="Unassembled WGS sequence"/>
</dbReference>